<dbReference type="EMBL" id="BMPI01000010">
    <property type="protein sequence ID" value="GGM23002.1"/>
    <property type="molecule type" value="Genomic_DNA"/>
</dbReference>
<organism evidence="1 2">
    <name type="scientific">Dactylosporangium sucinum</name>
    <dbReference type="NCBI Taxonomy" id="1424081"/>
    <lineage>
        <taxon>Bacteria</taxon>
        <taxon>Bacillati</taxon>
        <taxon>Actinomycetota</taxon>
        <taxon>Actinomycetes</taxon>
        <taxon>Micromonosporales</taxon>
        <taxon>Micromonosporaceae</taxon>
        <taxon>Dactylosporangium</taxon>
    </lineage>
</organism>
<accession>A0A917WRA0</accession>
<reference evidence="1" key="1">
    <citation type="journal article" date="2014" name="Int. J. Syst. Evol. Microbiol.">
        <title>Complete genome sequence of Corynebacterium casei LMG S-19264T (=DSM 44701T), isolated from a smear-ripened cheese.</title>
        <authorList>
            <consortium name="US DOE Joint Genome Institute (JGI-PGF)"/>
            <person name="Walter F."/>
            <person name="Albersmeier A."/>
            <person name="Kalinowski J."/>
            <person name="Ruckert C."/>
        </authorList>
    </citation>
    <scope>NUCLEOTIDE SEQUENCE</scope>
    <source>
        <strain evidence="1">JCM 19831</strain>
    </source>
</reference>
<name>A0A917WRA0_9ACTN</name>
<comment type="caution">
    <text evidence="1">The sequence shown here is derived from an EMBL/GenBank/DDBJ whole genome shotgun (WGS) entry which is preliminary data.</text>
</comment>
<evidence type="ECO:0000313" key="1">
    <source>
        <dbReference type="EMBL" id="GGM23002.1"/>
    </source>
</evidence>
<keyword evidence="2" id="KW-1185">Reference proteome</keyword>
<dbReference type="AlphaFoldDB" id="A0A917WRA0"/>
<protein>
    <submittedName>
        <fullName evidence="1">Uncharacterized protein</fullName>
    </submittedName>
</protein>
<reference evidence="1" key="2">
    <citation type="submission" date="2020-09" db="EMBL/GenBank/DDBJ databases">
        <authorList>
            <person name="Sun Q."/>
            <person name="Ohkuma M."/>
        </authorList>
    </citation>
    <scope>NUCLEOTIDE SEQUENCE</scope>
    <source>
        <strain evidence="1">JCM 19831</strain>
    </source>
</reference>
<evidence type="ECO:0000313" key="2">
    <source>
        <dbReference type="Proteomes" id="UP000642070"/>
    </source>
</evidence>
<gene>
    <name evidence="1" type="ORF">GCM10007977_025230</name>
</gene>
<proteinExistence type="predicted"/>
<sequence length="70" mass="7169">MAIAAAASSAQTYHGMDAGANAAAAALVQANGDRMLFPSATRHPKTAGIVPARERRYPVLGLVRAVAHPC</sequence>
<dbReference type="Proteomes" id="UP000642070">
    <property type="component" value="Unassembled WGS sequence"/>
</dbReference>